<dbReference type="GO" id="GO:0005829">
    <property type="term" value="C:cytosol"/>
    <property type="evidence" value="ECO:0007669"/>
    <property type="project" value="UniProtKB-SubCell"/>
</dbReference>
<dbReference type="InterPro" id="IPR036282">
    <property type="entry name" value="Glutathione-S-Trfase_C_sf"/>
</dbReference>
<comment type="subcellular location">
    <subcellularLocation>
        <location evidence="1">Cytoplasm</location>
        <location evidence="1">Cytosol</location>
    </subcellularLocation>
</comment>
<dbReference type="OMA" id="YKRTHAR"/>
<reference evidence="2 3" key="1">
    <citation type="submission" date="2020-04" db="EMBL/GenBank/DDBJ databases">
        <title>Plant Genome Project.</title>
        <authorList>
            <person name="Zhang R.-G."/>
        </authorList>
    </citation>
    <scope>NUCLEOTIDE SEQUENCE [LARGE SCALE GENOMIC DNA]</scope>
    <source>
        <strain evidence="2">YNK0</strain>
        <tissue evidence="2">Leaf</tissue>
    </source>
</reference>
<evidence type="ECO:0000313" key="2">
    <source>
        <dbReference type="EMBL" id="KAF8398199.1"/>
    </source>
</evidence>
<dbReference type="AlphaFoldDB" id="A0A834YYC1"/>
<dbReference type="Gene3D" id="3.40.30.10">
    <property type="entry name" value="Glutaredoxin"/>
    <property type="match status" value="1"/>
</dbReference>
<dbReference type="GO" id="GO:0004364">
    <property type="term" value="F:glutathione transferase activity"/>
    <property type="evidence" value="ECO:0007669"/>
    <property type="project" value="UniProtKB-UniRule"/>
</dbReference>
<keyword evidence="1" id="KW-0963">Cytoplasm</keyword>
<comment type="catalytic activity">
    <reaction evidence="1">
        <text>RX + glutathione = an S-substituted glutathione + a halide anion + H(+)</text>
        <dbReference type="Rhea" id="RHEA:16437"/>
        <dbReference type="ChEBI" id="CHEBI:15378"/>
        <dbReference type="ChEBI" id="CHEBI:16042"/>
        <dbReference type="ChEBI" id="CHEBI:17792"/>
        <dbReference type="ChEBI" id="CHEBI:57925"/>
        <dbReference type="ChEBI" id="CHEBI:90779"/>
        <dbReference type="EC" id="2.5.1.18"/>
    </reaction>
</comment>
<protein>
    <recommendedName>
        <fullName evidence="1">Glutathione S-transferase</fullName>
        <ecNumber evidence="1">2.5.1.18</ecNumber>
    </recommendedName>
</protein>
<gene>
    <name evidence="2" type="ORF">HHK36_017125</name>
</gene>
<proteinExistence type="inferred from homology"/>
<comment type="similarity">
    <text evidence="1">Belongs to the GST superfamily.</text>
</comment>
<comment type="function">
    <text evidence="1">Is involved in the conjugation of reduced glutathione to a wide number of exogenous and endogenous hydrophobic electrophiles.</text>
</comment>
<organism evidence="2 3">
    <name type="scientific">Tetracentron sinense</name>
    <name type="common">Spur-leaf</name>
    <dbReference type="NCBI Taxonomy" id="13715"/>
    <lineage>
        <taxon>Eukaryota</taxon>
        <taxon>Viridiplantae</taxon>
        <taxon>Streptophyta</taxon>
        <taxon>Embryophyta</taxon>
        <taxon>Tracheophyta</taxon>
        <taxon>Spermatophyta</taxon>
        <taxon>Magnoliopsida</taxon>
        <taxon>Trochodendrales</taxon>
        <taxon>Trochodendraceae</taxon>
        <taxon>Tetracentron</taxon>
    </lineage>
</organism>
<dbReference type="GO" id="GO:0006749">
    <property type="term" value="P:glutathione metabolic process"/>
    <property type="evidence" value="ECO:0007669"/>
    <property type="project" value="TreeGrafter"/>
</dbReference>
<dbReference type="PANTHER" id="PTHR11260:SF757">
    <property type="entry name" value="GLUTATHIONE TRANSFERASE"/>
    <property type="match status" value="1"/>
</dbReference>
<dbReference type="Proteomes" id="UP000655225">
    <property type="component" value="Unassembled WGS sequence"/>
</dbReference>
<dbReference type="EMBL" id="JABCRI010000011">
    <property type="protein sequence ID" value="KAF8398199.1"/>
    <property type="molecule type" value="Genomic_DNA"/>
</dbReference>
<evidence type="ECO:0000256" key="1">
    <source>
        <dbReference type="RuleBase" id="RU369102"/>
    </source>
</evidence>
<dbReference type="InterPro" id="IPR045073">
    <property type="entry name" value="Omega/Tau-like"/>
</dbReference>
<keyword evidence="1" id="KW-0808">Transferase</keyword>
<name>A0A834YYC1_TETSI</name>
<accession>A0A834YYC1</accession>
<keyword evidence="3" id="KW-1185">Reference proteome</keyword>
<dbReference type="SUPFAM" id="SSF47616">
    <property type="entry name" value="GST C-terminal domain-like"/>
    <property type="match status" value="1"/>
</dbReference>
<dbReference type="PANTHER" id="PTHR11260">
    <property type="entry name" value="GLUTATHIONE S-TRANSFERASE, GST, SUPERFAMILY, GST DOMAIN CONTAINING"/>
    <property type="match status" value="1"/>
</dbReference>
<comment type="caution">
    <text evidence="2">The sequence shown here is derived from an EMBL/GenBank/DDBJ whole genome shotgun (WGS) entry which is preliminary data.</text>
</comment>
<dbReference type="EC" id="2.5.1.18" evidence="1"/>
<dbReference type="Gene3D" id="1.20.1050.10">
    <property type="match status" value="1"/>
</dbReference>
<evidence type="ECO:0000313" key="3">
    <source>
        <dbReference type="Proteomes" id="UP000655225"/>
    </source>
</evidence>
<sequence length="108" mass="12245">MIHAGKSILESLIILEFIEETWKDNPILPEDPYKRTHARFWAKFADDKFLEAMRTAFDTIGDDQAKAVESAAKDLKSLEGEIQGKFYGEEKIGLDCLLCGSHGKRGWL</sequence>